<sequence length="166" mass="18255">MTMLFFPELPRFRCTFGATVDEIDPRPAVVSAEAVTGAVRPLFDVWNSTGTTVVPAPVGFSVECADARAFFASLIFSSASILHSHTTQPTDRTPSHQNSPSLLVLSRSFFSNLTKYLRLQCSPALFNFSPTLIRISLSLNALALTLFVSSGRSTFFLSRLPSWIFE</sequence>
<protein>
    <submittedName>
        <fullName evidence="1">(northern house mosquito) hypothetical protein</fullName>
    </submittedName>
</protein>
<accession>A0A8D8FFH2</accession>
<organism evidence="1">
    <name type="scientific">Culex pipiens</name>
    <name type="common">House mosquito</name>
    <dbReference type="NCBI Taxonomy" id="7175"/>
    <lineage>
        <taxon>Eukaryota</taxon>
        <taxon>Metazoa</taxon>
        <taxon>Ecdysozoa</taxon>
        <taxon>Arthropoda</taxon>
        <taxon>Hexapoda</taxon>
        <taxon>Insecta</taxon>
        <taxon>Pterygota</taxon>
        <taxon>Neoptera</taxon>
        <taxon>Endopterygota</taxon>
        <taxon>Diptera</taxon>
        <taxon>Nematocera</taxon>
        <taxon>Culicoidea</taxon>
        <taxon>Culicidae</taxon>
        <taxon>Culicinae</taxon>
        <taxon>Culicini</taxon>
        <taxon>Culex</taxon>
        <taxon>Culex</taxon>
    </lineage>
</organism>
<name>A0A8D8FFH2_CULPI</name>
<dbReference type="AlphaFoldDB" id="A0A8D8FFH2"/>
<dbReference type="EMBL" id="HBUE01061621">
    <property type="protein sequence ID" value="CAG6468915.1"/>
    <property type="molecule type" value="Transcribed_RNA"/>
</dbReference>
<evidence type="ECO:0000313" key="1">
    <source>
        <dbReference type="EMBL" id="CAG6468915.1"/>
    </source>
</evidence>
<reference evidence="1" key="1">
    <citation type="submission" date="2021-05" db="EMBL/GenBank/DDBJ databases">
        <authorList>
            <person name="Alioto T."/>
            <person name="Alioto T."/>
            <person name="Gomez Garrido J."/>
        </authorList>
    </citation>
    <scope>NUCLEOTIDE SEQUENCE</scope>
</reference>
<proteinExistence type="predicted"/>